<dbReference type="OrthoDB" id="2399539at2759"/>
<dbReference type="PROSITE" id="PS00463">
    <property type="entry name" value="ZN2_CY6_FUNGAL_1"/>
    <property type="match status" value="1"/>
</dbReference>
<dbReference type="GO" id="GO:0008270">
    <property type="term" value="F:zinc ion binding"/>
    <property type="evidence" value="ECO:0007669"/>
    <property type="project" value="InterPro"/>
</dbReference>
<dbReference type="CDD" id="cd00067">
    <property type="entry name" value="GAL4"/>
    <property type="match status" value="1"/>
</dbReference>
<dbReference type="CDD" id="cd12148">
    <property type="entry name" value="fungal_TF_MHR"/>
    <property type="match status" value="1"/>
</dbReference>
<keyword evidence="3" id="KW-0238">DNA-binding</keyword>
<feature type="compositionally biased region" description="Polar residues" evidence="6">
    <location>
        <begin position="546"/>
        <end position="559"/>
    </location>
</feature>
<keyword evidence="2" id="KW-0805">Transcription regulation</keyword>
<reference evidence="8" key="1">
    <citation type="submission" date="2016-12" db="EMBL/GenBank/DDBJ databases">
        <title>The genomes of Aspergillus section Nigri reveals drivers in fungal speciation.</title>
        <authorList>
            <consortium name="DOE Joint Genome Institute"/>
            <person name="Vesth T.C."/>
            <person name="Nybo J."/>
            <person name="Theobald S."/>
            <person name="Brandl J."/>
            <person name="Frisvad J.C."/>
            <person name="Nielsen K.F."/>
            <person name="Lyhne E.K."/>
            <person name="Kogle M.E."/>
            <person name="Kuo A."/>
            <person name="Riley R."/>
            <person name="Clum A."/>
            <person name="Nolan M."/>
            <person name="Lipzen A."/>
            <person name="Salamov A."/>
            <person name="Henrissat B."/>
            <person name="Wiebenga A."/>
            <person name="De vries R.P."/>
            <person name="Grigoriev I.V."/>
            <person name="Mortensen U.H."/>
            <person name="Andersen M.R."/>
            <person name="Baker S.E."/>
        </authorList>
    </citation>
    <scope>NUCLEOTIDE SEQUENCE</scope>
    <source>
        <strain evidence="8">IBT 28561</strain>
    </source>
</reference>
<dbReference type="SUPFAM" id="SSF57701">
    <property type="entry name" value="Zn2/Cys6 DNA-binding domain"/>
    <property type="match status" value="1"/>
</dbReference>
<dbReference type="PANTHER" id="PTHR47431:SF4">
    <property type="entry name" value="ZN(II)2CYS6 TRANSCRIPTION FACTOR (EUROFUNG)"/>
    <property type="match status" value="1"/>
</dbReference>
<name>A0A2I1CUE7_ASPC2</name>
<evidence type="ECO:0000256" key="5">
    <source>
        <dbReference type="ARBA" id="ARBA00023242"/>
    </source>
</evidence>
<keyword evidence="5" id="KW-0539">Nucleus</keyword>
<dbReference type="GO" id="GO:0000981">
    <property type="term" value="F:DNA-binding transcription factor activity, RNA polymerase II-specific"/>
    <property type="evidence" value="ECO:0007669"/>
    <property type="project" value="InterPro"/>
</dbReference>
<dbReference type="InterPro" id="IPR036864">
    <property type="entry name" value="Zn2-C6_fun-type_DNA-bd_sf"/>
</dbReference>
<dbReference type="AlphaFoldDB" id="A0A2I1CUE7"/>
<dbReference type="Pfam" id="PF00172">
    <property type="entry name" value="Zn_clus"/>
    <property type="match status" value="1"/>
</dbReference>
<evidence type="ECO:0000313" key="9">
    <source>
        <dbReference type="Proteomes" id="UP000234254"/>
    </source>
</evidence>
<feature type="domain" description="Zn(2)-C6 fungal-type" evidence="7">
    <location>
        <begin position="20"/>
        <end position="50"/>
    </location>
</feature>
<protein>
    <recommendedName>
        <fullName evidence="7">Zn(2)-C6 fungal-type domain-containing protein</fullName>
    </recommendedName>
</protein>
<sequence length="616" mass="68003">MTPTNTSPERKGRAVRSSLACLPCRSRHLKCDGKRPCCSRCAETARDCDYARSRRGGLNRAALAERRRCPAGVAGDSNSQSSTRIRQGRSSTSRSREADSPGSGGLLYAISTGDEAAGVASPAATRVHTDAMGSDTLIDAYYMSFHRFHPFILPQKHLTRLYHDPSTQSRLRPLLAILRLIGSIMSSRRWSASLKDHVEACLAEAPPTDPTMVQCRLLYSMVLFWYGYEADAKREMDMVVRLATDLQMYLRDFAVLHGGEDAALRESWRRTWWMVYIIDAYYAGTLGTNTSDLWNIDITAELPCEEHEFESGEIPKPKSLSEFESREFALDSIPFSSFAYLIGAVRCMALAMSTAPKSASKQDPTHIMQAADSFLDGWRLLLPKNRKEIISKSGEIDELMFQAHSLINITTIAIHRPFSDLKFNPVEDVSSCAREPPSNTPVSDSANMHTVRVLRSVEAQVRLLALPTRQFHHTPFVTCMISGGALSLLSACRFVLQGKDLAIARGQIRMTIGCLLAIGEVWPRAARNVREIQIIARRVLDLETGTASKSETARSSDVPSLSDGEEQEGTAPDVDAPINDPEVFPSFASIDSLGGWCNLSDLDLDLSWGLNNGSGF</sequence>
<organism evidence="8 9">
    <name type="scientific">Aspergillus campestris (strain IBT 28561)</name>
    <dbReference type="NCBI Taxonomy" id="1392248"/>
    <lineage>
        <taxon>Eukaryota</taxon>
        <taxon>Fungi</taxon>
        <taxon>Dikarya</taxon>
        <taxon>Ascomycota</taxon>
        <taxon>Pezizomycotina</taxon>
        <taxon>Eurotiomycetes</taxon>
        <taxon>Eurotiomycetidae</taxon>
        <taxon>Eurotiales</taxon>
        <taxon>Aspergillaceae</taxon>
        <taxon>Aspergillus</taxon>
        <taxon>Aspergillus subgen. Circumdati</taxon>
    </lineage>
</organism>
<dbReference type="EMBL" id="MSFM01000012">
    <property type="protein sequence ID" value="PKY01248.1"/>
    <property type="molecule type" value="Genomic_DNA"/>
</dbReference>
<dbReference type="Gene3D" id="4.10.240.10">
    <property type="entry name" value="Zn(2)-C6 fungal-type DNA-binding domain"/>
    <property type="match status" value="1"/>
</dbReference>
<dbReference type="GO" id="GO:0003677">
    <property type="term" value="F:DNA binding"/>
    <property type="evidence" value="ECO:0007669"/>
    <property type="project" value="UniProtKB-KW"/>
</dbReference>
<dbReference type="Proteomes" id="UP000234254">
    <property type="component" value="Unassembled WGS sequence"/>
</dbReference>
<dbReference type="GeneID" id="36541344"/>
<feature type="region of interest" description="Disordered" evidence="6">
    <location>
        <begin position="69"/>
        <end position="104"/>
    </location>
</feature>
<dbReference type="SMART" id="SM00066">
    <property type="entry name" value="GAL4"/>
    <property type="match status" value="1"/>
</dbReference>
<dbReference type="GO" id="GO:0009893">
    <property type="term" value="P:positive regulation of metabolic process"/>
    <property type="evidence" value="ECO:0007669"/>
    <property type="project" value="UniProtKB-ARBA"/>
</dbReference>
<gene>
    <name evidence="8" type="ORF">P168DRAFT_242746</name>
</gene>
<dbReference type="SMART" id="SM00906">
    <property type="entry name" value="Fungal_trans"/>
    <property type="match status" value="1"/>
</dbReference>
<dbReference type="PANTHER" id="PTHR47431">
    <property type="entry name" value="ZN(II)2CYS6 TRANSCRIPTION FACTOR (EUROFUNG)-RELATED"/>
    <property type="match status" value="1"/>
</dbReference>
<comment type="caution">
    <text evidence="8">The sequence shown here is derived from an EMBL/GenBank/DDBJ whole genome shotgun (WGS) entry which is preliminary data.</text>
</comment>
<evidence type="ECO:0000256" key="1">
    <source>
        <dbReference type="ARBA" id="ARBA00022723"/>
    </source>
</evidence>
<evidence type="ECO:0000256" key="6">
    <source>
        <dbReference type="SAM" id="MobiDB-lite"/>
    </source>
</evidence>
<dbReference type="RefSeq" id="XP_024689842.1">
    <property type="nucleotide sequence ID" value="XM_024833820.1"/>
</dbReference>
<accession>A0A2I1CUE7</accession>
<dbReference type="InterPro" id="IPR007219">
    <property type="entry name" value="XnlR_reg_dom"/>
</dbReference>
<evidence type="ECO:0000256" key="3">
    <source>
        <dbReference type="ARBA" id="ARBA00023125"/>
    </source>
</evidence>
<evidence type="ECO:0000256" key="4">
    <source>
        <dbReference type="ARBA" id="ARBA00023163"/>
    </source>
</evidence>
<dbReference type="Pfam" id="PF04082">
    <property type="entry name" value="Fungal_trans"/>
    <property type="match status" value="1"/>
</dbReference>
<keyword evidence="1" id="KW-0479">Metal-binding</keyword>
<feature type="compositionally biased region" description="Polar residues" evidence="6">
    <location>
        <begin position="76"/>
        <end position="93"/>
    </location>
</feature>
<proteinExistence type="predicted"/>
<dbReference type="InterPro" id="IPR001138">
    <property type="entry name" value="Zn2Cys6_DnaBD"/>
</dbReference>
<evidence type="ECO:0000256" key="2">
    <source>
        <dbReference type="ARBA" id="ARBA00023015"/>
    </source>
</evidence>
<dbReference type="GO" id="GO:0006351">
    <property type="term" value="P:DNA-templated transcription"/>
    <property type="evidence" value="ECO:0007669"/>
    <property type="project" value="InterPro"/>
</dbReference>
<dbReference type="VEuPathDB" id="FungiDB:P168DRAFT_242746"/>
<evidence type="ECO:0000313" key="8">
    <source>
        <dbReference type="EMBL" id="PKY01248.1"/>
    </source>
</evidence>
<keyword evidence="4" id="KW-0804">Transcription</keyword>
<feature type="region of interest" description="Disordered" evidence="6">
    <location>
        <begin position="546"/>
        <end position="579"/>
    </location>
</feature>
<keyword evidence="9" id="KW-1185">Reference proteome</keyword>
<dbReference type="PROSITE" id="PS50048">
    <property type="entry name" value="ZN2_CY6_FUNGAL_2"/>
    <property type="match status" value="1"/>
</dbReference>
<evidence type="ECO:0000259" key="7">
    <source>
        <dbReference type="PROSITE" id="PS50048"/>
    </source>
</evidence>